<keyword evidence="3" id="KW-0732">Signal</keyword>
<keyword evidence="4 5" id="KW-1015">Disulfide bond</keyword>
<evidence type="ECO:0000259" key="6">
    <source>
        <dbReference type="PROSITE" id="PS50923"/>
    </source>
</evidence>
<accession>A0A3Q2FN06</accession>
<dbReference type="CDD" id="cd00033">
    <property type="entry name" value="CCP"/>
    <property type="match status" value="3"/>
</dbReference>
<feature type="disulfide bond" evidence="5">
    <location>
        <begin position="81"/>
        <end position="124"/>
    </location>
</feature>
<dbReference type="PROSITE" id="PS50923">
    <property type="entry name" value="SUSHI"/>
    <property type="match status" value="3"/>
</dbReference>
<dbReference type="InterPro" id="IPR051503">
    <property type="entry name" value="ComplSys_Reg/VirEntry_Med"/>
</dbReference>
<reference evidence="7" key="1">
    <citation type="submission" date="2025-08" db="UniProtKB">
        <authorList>
            <consortium name="Ensembl"/>
        </authorList>
    </citation>
    <scope>IDENTIFICATION</scope>
</reference>
<evidence type="ECO:0000256" key="5">
    <source>
        <dbReference type="PROSITE-ProRule" id="PRU00302"/>
    </source>
</evidence>
<dbReference type="Proteomes" id="UP000265020">
    <property type="component" value="Unassembled WGS sequence"/>
</dbReference>
<evidence type="ECO:0000313" key="7">
    <source>
        <dbReference type="Ensembl" id="ENSCVAP00000006660.1"/>
    </source>
</evidence>
<comment type="caution">
    <text evidence="5">Lacks conserved residue(s) required for the propagation of feature annotation.</text>
</comment>
<dbReference type="SMART" id="SM00032">
    <property type="entry name" value="CCP"/>
    <property type="match status" value="4"/>
</dbReference>
<feature type="domain" description="Sushi" evidence="6">
    <location>
        <begin position="18"/>
        <end position="77"/>
    </location>
</feature>
<evidence type="ECO:0000313" key="8">
    <source>
        <dbReference type="Proteomes" id="UP000265020"/>
    </source>
</evidence>
<feature type="domain" description="Sushi" evidence="6">
    <location>
        <begin position="202"/>
        <end position="255"/>
    </location>
</feature>
<dbReference type="Gene3D" id="2.10.70.10">
    <property type="entry name" value="Complement Module, domain 1"/>
    <property type="match status" value="4"/>
</dbReference>
<keyword evidence="8" id="KW-1185">Reference proteome</keyword>
<protein>
    <recommendedName>
        <fullName evidence="6">Sushi domain-containing protein</fullName>
    </recommendedName>
</protein>
<keyword evidence="2 5" id="KW-0768">Sushi</keyword>
<dbReference type="AlphaFoldDB" id="A0A3Q2FN06"/>
<dbReference type="PANTHER" id="PTHR45785:SF2">
    <property type="entry name" value="COMPLEMENT FACTOR H-RELATED"/>
    <property type="match status" value="1"/>
</dbReference>
<dbReference type="InterPro" id="IPR035976">
    <property type="entry name" value="Sushi/SCR/CCP_sf"/>
</dbReference>
<dbReference type="Ensembl" id="ENSCVAT00000004623.1">
    <property type="protein sequence ID" value="ENSCVAP00000006660.1"/>
    <property type="gene ID" value="ENSCVAG00000008271.1"/>
</dbReference>
<evidence type="ECO:0000256" key="1">
    <source>
        <dbReference type="ARBA" id="ARBA00004328"/>
    </source>
</evidence>
<reference evidence="7" key="2">
    <citation type="submission" date="2025-09" db="UniProtKB">
        <authorList>
            <consortium name="Ensembl"/>
        </authorList>
    </citation>
    <scope>IDENTIFICATION</scope>
</reference>
<evidence type="ECO:0000256" key="3">
    <source>
        <dbReference type="ARBA" id="ARBA00022729"/>
    </source>
</evidence>
<feature type="domain" description="Sushi" evidence="6">
    <location>
        <begin position="79"/>
        <end position="137"/>
    </location>
</feature>
<name>A0A3Q2FN06_CYPVA</name>
<organism evidence="7 8">
    <name type="scientific">Cyprinodon variegatus</name>
    <name type="common">Sheepshead minnow</name>
    <dbReference type="NCBI Taxonomy" id="28743"/>
    <lineage>
        <taxon>Eukaryota</taxon>
        <taxon>Metazoa</taxon>
        <taxon>Chordata</taxon>
        <taxon>Craniata</taxon>
        <taxon>Vertebrata</taxon>
        <taxon>Euteleostomi</taxon>
        <taxon>Actinopterygii</taxon>
        <taxon>Neopterygii</taxon>
        <taxon>Teleostei</taxon>
        <taxon>Neoteleostei</taxon>
        <taxon>Acanthomorphata</taxon>
        <taxon>Ovalentaria</taxon>
        <taxon>Atherinomorphae</taxon>
        <taxon>Cyprinodontiformes</taxon>
        <taxon>Cyprinodontidae</taxon>
        <taxon>Cyprinodon</taxon>
    </lineage>
</organism>
<sequence>MTWMTENLHHHIEDYVERRCRAPELRDGYFLPLNESYPHESEITYGCDTGFKPIVEGWWARSICRNGVWVKEPQCVEEKACLPPDIPNAENEKKSKDWYENGSEIQFECKAGYSFNKPNNTARCIDGTWISVSDCVERPSACGRPPKIPNAVVLQNQHQELFDEYSKAVYYCKDGFLTEDEERMKIVRCIFGNWTAGPTCIVKCGSHPLVPNGDPLVHRSDQLKYACTRYYKLVGPEIVRCRSDYTWSELPRCKVNYCLLTNGAYEELILTKDEYILNNEQKEFKCFSDKYWFQNFSVVRCIDEKLHVSRCKYRFNTGLSTIYLDTKSS</sequence>
<dbReference type="PANTHER" id="PTHR45785">
    <property type="entry name" value="COMPLEMENT FACTOR H-RELATED"/>
    <property type="match status" value="1"/>
</dbReference>
<comment type="subcellular location">
    <subcellularLocation>
        <location evidence="1">Virion</location>
    </subcellularLocation>
</comment>
<dbReference type="Pfam" id="PF00084">
    <property type="entry name" value="Sushi"/>
    <property type="match status" value="3"/>
</dbReference>
<proteinExistence type="predicted"/>
<evidence type="ECO:0000256" key="2">
    <source>
        <dbReference type="ARBA" id="ARBA00022659"/>
    </source>
</evidence>
<dbReference type="GeneTree" id="ENSGT00940000154386"/>
<evidence type="ECO:0000256" key="4">
    <source>
        <dbReference type="ARBA" id="ARBA00023157"/>
    </source>
</evidence>
<dbReference type="SUPFAM" id="SSF57535">
    <property type="entry name" value="Complement control module/SCR domain"/>
    <property type="match status" value="4"/>
</dbReference>
<dbReference type="InterPro" id="IPR000436">
    <property type="entry name" value="Sushi_SCR_CCP_dom"/>
</dbReference>